<evidence type="ECO:0008006" key="3">
    <source>
        <dbReference type="Google" id="ProtNLM"/>
    </source>
</evidence>
<dbReference type="InterPro" id="IPR036163">
    <property type="entry name" value="HMA_dom_sf"/>
</dbReference>
<reference evidence="1 2" key="2">
    <citation type="journal article" date="2017" name="Nature">
        <title>The Apostasia genome and the evolution of orchids.</title>
        <authorList>
            <person name="Zhang G.Q."/>
            <person name="Liu K.W."/>
            <person name="Li Z."/>
            <person name="Lohaus R."/>
            <person name="Hsiao Y.Y."/>
            <person name="Niu S.C."/>
            <person name="Wang J.Y."/>
            <person name="Lin Y.C."/>
            <person name="Xu Q."/>
            <person name="Chen L.J."/>
            <person name="Yoshida K."/>
            <person name="Fujiwara S."/>
            <person name="Wang Z.W."/>
            <person name="Zhang Y.Q."/>
            <person name="Mitsuda N."/>
            <person name="Wang M."/>
            <person name="Liu G.H."/>
            <person name="Pecoraro L."/>
            <person name="Huang H.X."/>
            <person name="Xiao X.J."/>
            <person name="Lin M."/>
            <person name="Wu X.Y."/>
            <person name="Wu W.L."/>
            <person name="Chen Y.Y."/>
            <person name="Chang S.B."/>
            <person name="Sakamoto S."/>
            <person name="Ohme-Takagi M."/>
            <person name="Yagi M."/>
            <person name="Zeng S.J."/>
            <person name="Shen C.Y."/>
            <person name="Yeh C.M."/>
            <person name="Luo Y.B."/>
            <person name="Tsai W.C."/>
            <person name="Van de Peer Y."/>
            <person name="Liu Z.J."/>
        </authorList>
    </citation>
    <scope>NUCLEOTIDE SEQUENCE [LARGE SCALE GENOMIC DNA]</scope>
    <source>
        <tissue evidence="1">The whole plant</tissue>
    </source>
</reference>
<organism evidence="1 2">
    <name type="scientific">Dendrobium catenatum</name>
    <dbReference type="NCBI Taxonomy" id="906689"/>
    <lineage>
        <taxon>Eukaryota</taxon>
        <taxon>Viridiplantae</taxon>
        <taxon>Streptophyta</taxon>
        <taxon>Embryophyta</taxon>
        <taxon>Tracheophyta</taxon>
        <taxon>Spermatophyta</taxon>
        <taxon>Magnoliopsida</taxon>
        <taxon>Liliopsida</taxon>
        <taxon>Asparagales</taxon>
        <taxon>Orchidaceae</taxon>
        <taxon>Epidendroideae</taxon>
        <taxon>Malaxideae</taxon>
        <taxon>Dendrobiinae</taxon>
        <taxon>Dendrobium</taxon>
    </lineage>
</organism>
<dbReference type="AlphaFoldDB" id="A0A2I0VZM5"/>
<gene>
    <name evidence="1" type="ORF">MA16_Dca010609</name>
</gene>
<dbReference type="SUPFAM" id="SSF55008">
    <property type="entry name" value="HMA, heavy metal-associated domain"/>
    <property type="match status" value="1"/>
</dbReference>
<dbReference type="EMBL" id="KZ503042">
    <property type="protein sequence ID" value="PKU68865.1"/>
    <property type="molecule type" value="Genomic_DNA"/>
</dbReference>
<proteinExistence type="predicted"/>
<sequence length="169" mass="18751">MTRNELSARFARVTSAIETLPHRIAFLACRVNASSVCPQSLCLRAAATIMSIASRRCPQCLIASPATIVAGRRSYAISATVEPEAELWELTCGIGVTCVEVDMRSSKVTVLGYIDKDAAMKAIRKTGRRAEVWSSCCHRSSNSVTDFQQGRFKCIFWKWKKRKDSIISK</sequence>
<keyword evidence="2" id="KW-1185">Reference proteome</keyword>
<dbReference type="Gene3D" id="3.30.70.100">
    <property type="match status" value="1"/>
</dbReference>
<evidence type="ECO:0000313" key="2">
    <source>
        <dbReference type="Proteomes" id="UP000233837"/>
    </source>
</evidence>
<evidence type="ECO:0000313" key="1">
    <source>
        <dbReference type="EMBL" id="PKU68865.1"/>
    </source>
</evidence>
<reference evidence="1 2" key="1">
    <citation type="journal article" date="2016" name="Sci. Rep.">
        <title>The Dendrobium catenatum Lindl. genome sequence provides insights into polysaccharide synthase, floral development and adaptive evolution.</title>
        <authorList>
            <person name="Zhang G.Q."/>
            <person name="Xu Q."/>
            <person name="Bian C."/>
            <person name="Tsai W.C."/>
            <person name="Yeh C.M."/>
            <person name="Liu K.W."/>
            <person name="Yoshida K."/>
            <person name="Zhang L.S."/>
            <person name="Chang S.B."/>
            <person name="Chen F."/>
            <person name="Shi Y."/>
            <person name="Su Y.Y."/>
            <person name="Zhang Y.Q."/>
            <person name="Chen L.J."/>
            <person name="Yin Y."/>
            <person name="Lin M."/>
            <person name="Huang H."/>
            <person name="Deng H."/>
            <person name="Wang Z.W."/>
            <person name="Zhu S.L."/>
            <person name="Zhao X."/>
            <person name="Deng C."/>
            <person name="Niu S.C."/>
            <person name="Huang J."/>
            <person name="Wang M."/>
            <person name="Liu G.H."/>
            <person name="Yang H.J."/>
            <person name="Xiao X.J."/>
            <person name="Hsiao Y.Y."/>
            <person name="Wu W.L."/>
            <person name="Chen Y.Y."/>
            <person name="Mitsuda N."/>
            <person name="Ohme-Takagi M."/>
            <person name="Luo Y.B."/>
            <person name="Van de Peer Y."/>
            <person name="Liu Z.J."/>
        </authorList>
    </citation>
    <scope>NUCLEOTIDE SEQUENCE [LARGE SCALE GENOMIC DNA]</scope>
    <source>
        <tissue evidence="1">The whole plant</tissue>
    </source>
</reference>
<dbReference type="Proteomes" id="UP000233837">
    <property type="component" value="Unassembled WGS sequence"/>
</dbReference>
<dbReference type="GO" id="GO:0046872">
    <property type="term" value="F:metal ion binding"/>
    <property type="evidence" value="ECO:0007669"/>
    <property type="project" value="InterPro"/>
</dbReference>
<protein>
    <recommendedName>
        <fullName evidence="3">HMA domain-containing protein</fullName>
    </recommendedName>
</protein>
<name>A0A2I0VZM5_9ASPA</name>
<accession>A0A2I0VZM5</accession>